<dbReference type="AlphaFoldDB" id="A0A239D4H6"/>
<dbReference type="EMBL" id="FZOQ01000004">
    <property type="protein sequence ID" value="SNS26761.1"/>
    <property type="molecule type" value="Genomic_DNA"/>
</dbReference>
<evidence type="ECO:0000313" key="2">
    <source>
        <dbReference type="EMBL" id="SNS26761.1"/>
    </source>
</evidence>
<evidence type="ECO:0008006" key="4">
    <source>
        <dbReference type="Google" id="ProtNLM"/>
    </source>
</evidence>
<proteinExistence type="predicted"/>
<dbReference type="OrthoDB" id="669100at2"/>
<dbReference type="RefSeq" id="WP_089318223.1">
    <property type="nucleotide sequence ID" value="NZ_FZOQ01000004.1"/>
</dbReference>
<feature type="compositionally biased region" description="Basic residues" evidence="1">
    <location>
        <begin position="187"/>
        <end position="208"/>
    </location>
</feature>
<feature type="region of interest" description="Disordered" evidence="1">
    <location>
        <begin position="181"/>
        <end position="208"/>
    </location>
</feature>
<sequence length="208" mass="22255">MADNTTVFKTLAKVGGVIGKGLIAGFAGTAAITVSQMIAMQLTNRGMSSAPAKVGGKVLGVEPRGKAELEKEKASSDQHEAPQELQEEVEMNKQVFSQLMHFGYGTGWGLVRGGLDLAQVNGWPATAIHFGAIWGTAQVMLPAANAAKPITKWSARQIVLDVLHHAVYAVAAGVVYDAMNKAEETKSKKKKKDKKKKNKKGKKKKNKS</sequence>
<protein>
    <recommendedName>
        <fullName evidence="4">DUF1440 domain-containing protein</fullName>
    </recommendedName>
</protein>
<organism evidence="2 3">
    <name type="scientific">Pontibacter ummariensis</name>
    <dbReference type="NCBI Taxonomy" id="1610492"/>
    <lineage>
        <taxon>Bacteria</taxon>
        <taxon>Pseudomonadati</taxon>
        <taxon>Bacteroidota</taxon>
        <taxon>Cytophagia</taxon>
        <taxon>Cytophagales</taxon>
        <taxon>Hymenobacteraceae</taxon>
        <taxon>Pontibacter</taxon>
    </lineage>
</organism>
<dbReference type="Proteomes" id="UP000198432">
    <property type="component" value="Unassembled WGS sequence"/>
</dbReference>
<keyword evidence="3" id="KW-1185">Reference proteome</keyword>
<evidence type="ECO:0000256" key="1">
    <source>
        <dbReference type="SAM" id="MobiDB-lite"/>
    </source>
</evidence>
<name>A0A239D4H6_9BACT</name>
<gene>
    <name evidence="2" type="ORF">SAMN06296052_10430</name>
</gene>
<evidence type="ECO:0000313" key="3">
    <source>
        <dbReference type="Proteomes" id="UP000198432"/>
    </source>
</evidence>
<reference evidence="3" key="1">
    <citation type="submission" date="2017-06" db="EMBL/GenBank/DDBJ databases">
        <authorList>
            <person name="Varghese N."/>
            <person name="Submissions S."/>
        </authorList>
    </citation>
    <scope>NUCLEOTIDE SEQUENCE [LARGE SCALE GENOMIC DNA]</scope>
    <source>
        <strain evidence="3">NKM1</strain>
    </source>
</reference>
<accession>A0A239D4H6</accession>